<keyword evidence="3" id="KW-1185">Reference proteome</keyword>
<dbReference type="EC" id="5.6.2.1" evidence="2"/>
<sequence>MDADTSRKHKAFNTEKIEAHHAIIPTTKQGNQTTLSQEEQRVYELVSRYFIGLFYAESVRDKPK</sequence>
<proteinExistence type="predicted"/>
<protein>
    <submittedName>
        <fullName evidence="2">DNA topoisomerase III</fullName>
        <ecNumber evidence="2">5.6.2.1</ecNumber>
    </submittedName>
</protein>
<evidence type="ECO:0000259" key="1">
    <source>
        <dbReference type="PROSITE" id="PS52039"/>
    </source>
</evidence>
<gene>
    <name evidence="2" type="ORF">JCM19239_1485</name>
</gene>
<evidence type="ECO:0000313" key="3">
    <source>
        <dbReference type="Proteomes" id="UP000029223"/>
    </source>
</evidence>
<keyword evidence="2" id="KW-0413">Isomerase</keyword>
<feature type="domain" description="Topo IA-type catalytic" evidence="1">
    <location>
        <begin position="1"/>
        <end position="64"/>
    </location>
</feature>
<dbReference type="PROSITE" id="PS52039">
    <property type="entry name" value="TOPO_IA_2"/>
    <property type="match status" value="1"/>
</dbReference>
<dbReference type="Proteomes" id="UP000029223">
    <property type="component" value="Unassembled WGS sequence"/>
</dbReference>
<dbReference type="Pfam" id="PF01131">
    <property type="entry name" value="Topoisom_bac"/>
    <property type="match status" value="1"/>
</dbReference>
<name>A0ABQ0JG73_9VIBR</name>
<reference evidence="3" key="2">
    <citation type="submission" date="2014-09" db="EMBL/GenBank/DDBJ databases">
        <authorList>
            <consortium name="NBRP consortium"/>
            <person name="Sawabe T."/>
            <person name="Meirelles P."/>
            <person name="Nakanishi M."/>
            <person name="Sayaka M."/>
            <person name="Hattori M."/>
            <person name="Ohkuma M."/>
        </authorList>
    </citation>
    <scope>NUCLEOTIDE SEQUENCE [LARGE SCALE GENOMIC DNA]</scope>
    <source>
        <strain evidence="3">JCM 19239</strain>
    </source>
</reference>
<dbReference type="EMBL" id="BBMS01000033">
    <property type="protein sequence ID" value="GAL27764.1"/>
    <property type="molecule type" value="Genomic_DNA"/>
</dbReference>
<comment type="caution">
    <text evidence="2">The sequence shown here is derived from an EMBL/GenBank/DDBJ whole genome shotgun (WGS) entry which is preliminary data.</text>
</comment>
<dbReference type="Gene3D" id="1.10.290.10">
    <property type="entry name" value="Topoisomerase I, domain 4"/>
    <property type="match status" value="1"/>
</dbReference>
<organism evidence="2 3">
    <name type="scientific">Vibrio variabilis</name>
    <dbReference type="NCBI Taxonomy" id="990271"/>
    <lineage>
        <taxon>Bacteria</taxon>
        <taxon>Pseudomonadati</taxon>
        <taxon>Pseudomonadota</taxon>
        <taxon>Gammaproteobacteria</taxon>
        <taxon>Vibrionales</taxon>
        <taxon>Vibrionaceae</taxon>
        <taxon>Vibrio</taxon>
    </lineage>
</organism>
<evidence type="ECO:0000313" key="2">
    <source>
        <dbReference type="EMBL" id="GAL27764.1"/>
    </source>
</evidence>
<reference evidence="3" key="1">
    <citation type="submission" date="2014-09" db="EMBL/GenBank/DDBJ databases">
        <title>Vibrio variabilis JCM 19239. (C206) whole genome shotgun sequence.</title>
        <authorList>
            <person name="Sawabe T."/>
            <person name="Meirelles P."/>
            <person name="Nakanishi M."/>
            <person name="Sayaka M."/>
            <person name="Hattori M."/>
            <person name="Ohkuma M."/>
        </authorList>
    </citation>
    <scope>NUCLEOTIDE SEQUENCE [LARGE SCALE GENOMIC DNA]</scope>
    <source>
        <strain evidence="3">JCM 19239</strain>
    </source>
</reference>
<dbReference type="InterPro" id="IPR023405">
    <property type="entry name" value="Topo_IA_core_domain"/>
</dbReference>
<dbReference type="GO" id="GO:0003917">
    <property type="term" value="F:DNA topoisomerase type I (single strand cut, ATP-independent) activity"/>
    <property type="evidence" value="ECO:0007669"/>
    <property type="project" value="UniProtKB-EC"/>
</dbReference>
<dbReference type="SUPFAM" id="SSF56712">
    <property type="entry name" value="Prokaryotic type I DNA topoisomerase"/>
    <property type="match status" value="1"/>
</dbReference>
<dbReference type="InterPro" id="IPR013826">
    <property type="entry name" value="Topo_IA_cen_sub3"/>
</dbReference>
<dbReference type="InterPro" id="IPR013497">
    <property type="entry name" value="Topo_IA_cen"/>
</dbReference>
<accession>A0ABQ0JG73</accession>